<name>A0A1H9UBC8_9LACT</name>
<dbReference type="EMBL" id="FOHA01000025">
    <property type="protein sequence ID" value="SES06464.1"/>
    <property type="molecule type" value="Genomic_DNA"/>
</dbReference>
<evidence type="ECO:0000313" key="2">
    <source>
        <dbReference type="Proteomes" id="UP000198948"/>
    </source>
</evidence>
<protein>
    <submittedName>
        <fullName evidence="1">Uncharacterized protein</fullName>
    </submittedName>
</protein>
<accession>A0A1H9UBC8</accession>
<sequence>MFPNYYFSHIMNRLGSYDIKISFVKYDVFELYFK</sequence>
<reference evidence="1 2" key="1">
    <citation type="submission" date="2016-10" db="EMBL/GenBank/DDBJ databases">
        <authorList>
            <person name="de Groot N.N."/>
        </authorList>
    </citation>
    <scope>NUCLEOTIDE SEQUENCE [LARGE SCALE GENOMIC DNA]</scope>
    <source>
        <strain evidence="1 2">DSM 13760</strain>
    </source>
</reference>
<dbReference type="Proteomes" id="UP000198948">
    <property type="component" value="Unassembled WGS sequence"/>
</dbReference>
<proteinExistence type="predicted"/>
<dbReference type="AlphaFoldDB" id="A0A1H9UBC8"/>
<dbReference type="STRING" id="142588.SAMN04488559_12522"/>
<evidence type="ECO:0000313" key="1">
    <source>
        <dbReference type="EMBL" id="SES06464.1"/>
    </source>
</evidence>
<keyword evidence="2" id="KW-1185">Reference proteome</keyword>
<organism evidence="1 2">
    <name type="scientific">Isobaculum melis</name>
    <dbReference type="NCBI Taxonomy" id="142588"/>
    <lineage>
        <taxon>Bacteria</taxon>
        <taxon>Bacillati</taxon>
        <taxon>Bacillota</taxon>
        <taxon>Bacilli</taxon>
        <taxon>Lactobacillales</taxon>
        <taxon>Carnobacteriaceae</taxon>
        <taxon>Isobaculum</taxon>
    </lineage>
</organism>
<gene>
    <name evidence="1" type="ORF">SAMN04488559_12522</name>
</gene>